<reference evidence="1 2" key="1">
    <citation type="submission" date="2020-08" db="EMBL/GenBank/DDBJ databases">
        <title>Sequencing the genomes of 1000 actinobacteria strains.</title>
        <authorList>
            <person name="Klenk H.-P."/>
        </authorList>
    </citation>
    <scope>NUCLEOTIDE SEQUENCE [LARGE SCALE GENOMIC DNA]</scope>
    <source>
        <strain evidence="1 2">DSM 24947</strain>
    </source>
</reference>
<keyword evidence="2" id="KW-1185">Reference proteome</keyword>
<protein>
    <submittedName>
        <fullName evidence="1">Uncharacterized protein</fullName>
    </submittedName>
</protein>
<dbReference type="RefSeq" id="WP_184214668.1">
    <property type="nucleotide sequence ID" value="NZ_JACHMD010000001.1"/>
</dbReference>
<dbReference type="EMBL" id="JACHMD010000001">
    <property type="protein sequence ID" value="MBB4665744.1"/>
    <property type="molecule type" value="Genomic_DNA"/>
</dbReference>
<dbReference type="AlphaFoldDB" id="A0A7W7BN63"/>
<name>A0A7W7BN63_9MICO</name>
<organism evidence="1 2">
    <name type="scientific">Microbacterium marinum</name>
    <dbReference type="NCBI Taxonomy" id="421115"/>
    <lineage>
        <taxon>Bacteria</taxon>
        <taxon>Bacillati</taxon>
        <taxon>Actinomycetota</taxon>
        <taxon>Actinomycetes</taxon>
        <taxon>Micrococcales</taxon>
        <taxon>Microbacteriaceae</taxon>
        <taxon>Microbacterium</taxon>
    </lineage>
</organism>
<evidence type="ECO:0000313" key="1">
    <source>
        <dbReference type="EMBL" id="MBB4665744.1"/>
    </source>
</evidence>
<evidence type="ECO:0000313" key="2">
    <source>
        <dbReference type="Proteomes" id="UP000573729"/>
    </source>
</evidence>
<comment type="caution">
    <text evidence="1">The sequence shown here is derived from an EMBL/GenBank/DDBJ whole genome shotgun (WGS) entry which is preliminary data.</text>
</comment>
<gene>
    <name evidence="1" type="ORF">BKA24_000453</name>
</gene>
<accession>A0A7W7BN63</accession>
<sequence length="131" mass="14622">MSVAEDRYEAFATAAEDPYLGALLGTIDEPGGTSTANRAGMLTVAWWDERGNGPTCAELIEAVFEIDDWDAAIEDPGRTLFERHEQRDLLQRWLISYWTRLGTIAFVPGYDDIVRPGRVDVVAEANRTESE</sequence>
<dbReference type="Proteomes" id="UP000573729">
    <property type="component" value="Unassembled WGS sequence"/>
</dbReference>
<proteinExistence type="predicted"/>